<evidence type="ECO:0000313" key="2">
    <source>
        <dbReference type="Proteomes" id="UP000702209"/>
    </source>
</evidence>
<proteinExistence type="predicted"/>
<accession>A0ABS0D279</accession>
<comment type="caution">
    <text evidence="1">The sequence shown here is derived from an EMBL/GenBank/DDBJ whole genome shotgun (WGS) entry which is preliminary data.</text>
</comment>
<keyword evidence="2" id="KW-1185">Reference proteome</keyword>
<name>A0ABS0D279_9NOCA</name>
<dbReference type="Proteomes" id="UP000702209">
    <property type="component" value="Unassembled WGS sequence"/>
</dbReference>
<protein>
    <submittedName>
        <fullName evidence="1">Uncharacterized protein</fullName>
    </submittedName>
</protein>
<sequence length="243" mass="26705">MILYRNDDSLMGVGIPYCWKGQVMTTSTRSSAVAERVDRLRTLAETDPQAAQDAAWAWFARLGAQLPNQAAELELAQLFAAGDAADIDGQTEGKLVGFLNPTDDLERTGRVIIMLGKVVTGTLGLMPWLGKKFDKSARRGTNSLSGLAFILTAVLAPKYRLRRNGSHWEGFEMLNRVEPSAVSPQTQVLVLDYETIGTNPWPINQIRDEAVQIVAGTYLGAKLLHQESGYRQLAYWAARVPVA</sequence>
<reference evidence="1 2" key="1">
    <citation type="submission" date="2020-10" db="EMBL/GenBank/DDBJ databases">
        <title>Identification of Nocardia species via Next-generation sequencing and recognition of intraspecies genetic diversity.</title>
        <authorList>
            <person name="Li P."/>
            <person name="Li P."/>
            <person name="Lu B."/>
        </authorList>
    </citation>
    <scope>NUCLEOTIDE SEQUENCE [LARGE SCALE GENOMIC DNA]</scope>
    <source>
        <strain evidence="1 2">BJ06-0157</strain>
    </source>
</reference>
<dbReference type="EMBL" id="JADLQX010000037">
    <property type="protein sequence ID" value="MBF6302102.1"/>
    <property type="molecule type" value="Genomic_DNA"/>
</dbReference>
<gene>
    <name evidence="1" type="ORF">IU459_31850</name>
</gene>
<evidence type="ECO:0000313" key="1">
    <source>
        <dbReference type="EMBL" id="MBF6302102.1"/>
    </source>
</evidence>
<organism evidence="1 2">
    <name type="scientific">Nocardia amamiensis</name>
    <dbReference type="NCBI Taxonomy" id="404578"/>
    <lineage>
        <taxon>Bacteria</taxon>
        <taxon>Bacillati</taxon>
        <taxon>Actinomycetota</taxon>
        <taxon>Actinomycetes</taxon>
        <taxon>Mycobacteriales</taxon>
        <taxon>Nocardiaceae</taxon>
        <taxon>Nocardia</taxon>
    </lineage>
</organism>